<evidence type="ECO:0000313" key="9">
    <source>
        <dbReference type="Proteomes" id="UP001341840"/>
    </source>
</evidence>
<reference evidence="8 9" key="1">
    <citation type="journal article" date="2023" name="Plants (Basel)">
        <title>Bridging the Gap: Combining Genomics and Transcriptomics Approaches to Understand Stylosanthes scabra, an Orphan Legume from the Brazilian Caatinga.</title>
        <authorList>
            <person name="Ferreira-Neto J.R.C."/>
            <person name="da Silva M.D."/>
            <person name="Binneck E."/>
            <person name="de Melo N.F."/>
            <person name="da Silva R.H."/>
            <person name="de Melo A.L.T.M."/>
            <person name="Pandolfi V."/>
            <person name="Bustamante F.O."/>
            <person name="Brasileiro-Vidal A.C."/>
            <person name="Benko-Iseppon A.M."/>
        </authorList>
    </citation>
    <scope>NUCLEOTIDE SEQUENCE [LARGE SCALE GENOMIC DNA]</scope>
    <source>
        <tissue evidence="8">Leaves</tissue>
    </source>
</reference>
<organism evidence="8 9">
    <name type="scientific">Stylosanthes scabra</name>
    <dbReference type="NCBI Taxonomy" id="79078"/>
    <lineage>
        <taxon>Eukaryota</taxon>
        <taxon>Viridiplantae</taxon>
        <taxon>Streptophyta</taxon>
        <taxon>Embryophyta</taxon>
        <taxon>Tracheophyta</taxon>
        <taxon>Spermatophyta</taxon>
        <taxon>Magnoliopsida</taxon>
        <taxon>eudicotyledons</taxon>
        <taxon>Gunneridae</taxon>
        <taxon>Pentapetalae</taxon>
        <taxon>rosids</taxon>
        <taxon>fabids</taxon>
        <taxon>Fabales</taxon>
        <taxon>Fabaceae</taxon>
        <taxon>Papilionoideae</taxon>
        <taxon>50 kb inversion clade</taxon>
        <taxon>dalbergioids sensu lato</taxon>
        <taxon>Dalbergieae</taxon>
        <taxon>Pterocarpus clade</taxon>
        <taxon>Stylosanthes</taxon>
    </lineage>
</organism>
<dbReference type="EMBL" id="JASCZI010000030">
    <property type="protein sequence ID" value="MED6107249.1"/>
    <property type="molecule type" value="Genomic_DNA"/>
</dbReference>
<protein>
    <submittedName>
        <fullName evidence="8">ABC transporter G member 36, variant 2</fullName>
    </submittedName>
</protein>
<keyword evidence="2" id="KW-0813">Transport</keyword>
<evidence type="ECO:0000256" key="1">
    <source>
        <dbReference type="ARBA" id="ARBA00004141"/>
    </source>
</evidence>
<name>A0ABU6Q609_9FABA</name>
<evidence type="ECO:0000313" key="8">
    <source>
        <dbReference type="EMBL" id="MED6107249.1"/>
    </source>
</evidence>
<feature type="transmembrane region" description="Helical" evidence="6">
    <location>
        <begin position="12"/>
        <end position="31"/>
    </location>
</feature>
<feature type="transmembrane region" description="Helical" evidence="6">
    <location>
        <begin position="43"/>
        <end position="62"/>
    </location>
</feature>
<feature type="transmembrane region" description="Helical" evidence="6">
    <location>
        <begin position="94"/>
        <end position="117"/>
    </location>
</feature>
<feature type="domain" description="ABC-2 type transporter transmembrane" evidence="7">
    <location>
        <begin position="1"/>
        <end position="62"/>
    </location>
</feature>
<keyword evidence="3 6" id="KW-0812">Transmembrane</keyword>
<keyword evidence="5 6" id="KW-0472">Membrane</keyword>
<keyword evidence="9" id="KW-1185">Reference proteome</keyword>
<proteinExistence type="predicted"/>
<sequence length="125" mass="14519">MMTVSITPNHQVAAVFAAAFYGVFNLFSGFFIPRPRIPKWWIWYYWICPVAWTVYGLIVSQYRDVTQPILVLGTNNHTAIKDYIEEHYGFNPNFMGPVAVVLVAFTLFFAFIFAYCIKSLNFQTR</sequence>
<dbReference type="Proteomes" id="UP001341840">
    <property type="component" value="Unassembled WGS sequence"/>
</dbReference>
<evidence type="ECO:0000256" key="4">
    <source>
        <dbReference type="ARBA" id="ARBA00022989"/>
    </source>
</evidence>
<dbReference type="InterPro" id="IPR013525">
    <property type="entry name" value="ABC2_TM"/>
</dbReference>
<accession>A0ABU6Q609</accession>
<gene>
    <name evidence="8" type="primary">ABCG36_5</name>
    <name evidence="8" type="ORF">PIB30_117762</name>
</gene>
<comment type="subcellular location">
    <subcellularLocation>
        <location evidence="1">Membrane</location>
        <topology evidence="1">Multi-pass membrane protein</topology>
    </subcellularLocation>
</comment>
<evidence type="ECO:0000256" key="5">
    <source>
        <dbReference type="ARBA" id="ARBA00023136"/>
    </source>
</evidence>
<evidence type="ECO:0000256" key="3">
    <source>
        <dbReference type="ARBA" id="ARBA00022692"/>
    </source>
</evidence>
<evidence type="ECO:0000259" key="7">
    <source>
        <dbReference type="Pfam" id="PF01061"/>
    </source>
</evidence>
<comment type="caution">
    <text evidence="8">The sequence shown here is derived from an EMBL/GenBank/DDBJ whole genome shotgun (WGS) entry which is preliminary data.</text>
</comment>
<evidence type="ECO:0000256" key="6">
    <source>
        <dbReference type="SAM" id="Phobius"/>
    </source>
</evidence>
<keyword evidence="4 6" id="KW-1133">Transmembrane helix</keyword>
<evidence type="ECO:0000256" key="2">
    <source>
        <dbReference type="ARBA" id="ARBA00022448"/>
    </source>
</evidence>
<dbReference type="PANTHER" id="PTHR19241">
    <property type="entry name" value="ATP-BINDING CASSETTE TRANSPORTER"/>
    <property type="match status" value="1"/>
</dbReference>
<dbReference type="Pfam" id="PF01061">
    <property type="entry name" value="ABC2_membrane"/>
    <property type="match status" value="1"/>
</dbReference>